<dbReference type="PROSITE" id="PS51371">
    <property type="entry name" value="CBS"/>
    <property type="match status" value="1"/>
</dbReference>
<dbReference type="InterPro" id="IPR001633">
    <property type="entry name" value="EAL_dom"/>
</dbReference>
<feature type="domain" description="CBS" evidence="3">
    <location>
        <begin position="239"/>
        <end position="298"/>
    </location>
</feature>
<proteinExistence type="predicted"/>
<dbReference type="PROSITE" id="PS50883">
    <property type="entry name" value="EAL"/>
    <property type="match status" value="1"/>
</dbReference>
<accession>A0A366M0G8</accession>
<dbReference type="SUPFAM" id="SSF54631">
    <property type="entry name" value="CBS-domain pair"/>
    <property type="match status" value="1"/>
</dbReference>
<evidence type="ECO:0000259" key="2">
    <source>
        <dbReference type="PROSITE" id="PS50883"/>
    </source>
</evidence>
<evidence type="ECO:0000313" key="4">
    <source>
        <dbReference type="EMBL" id="RBQ19109.1"/>
    </source>
</evidence>
<gene>
    <name evidence="4" type="ORF">DP939_17580</name>
</gene>
<evidence type="ECO:0000259" key="3">
    <source>
        <dbReference type="PROSITE" id="PS51371"/>
    </source>
</evidence>
<dbReference type="Pfam" id="PF00563">
    <property type="entry name" value="EAL"/>
    <property type="match status" value="1"/>
</dbReference>
<name>A0A366M0G8_9ACTN</name>
<dbReference type="Gene3D" id="3.10.580.10">
    <property type="entry name" value="CBS-domain"/>
    <property type="match status" value="1"/>
</dbReference>
<keyword evidence="5" id="KW-1185">Reference proteome</keyword>
<sequence>MVSPVVDLDTGGVIALQAIIDERSMGGRPIGDGRPYGAAETVSAALRAALDAARDQTRLPLVLGLPAHMVIAGSGGLAPLHEAMRVSGRRPREVIITVEGEVAPGDRKALLVGLDGLRTIGHLVALGGVGTEWLPLDLAADARPYLLVLSPELVAQAADDPGRAAVGEAVAALARGLGAHVLAPGVTTETQLARVRGWGVRLAQGPLLTPGPGGRVHVPLPVVADQPAAAQLGPRVQELLMPAVTLSAEAGAEEAAEAFRSEPSISSVILVDEYQRPRGSLDRSRFMLAIAGRYGYALHGGKPALRLADPPRTVPKTTPAIAAMQVAGRGGERVYDDLVVIDEVGRCMGILRVGDLIRETAFMNQPR</sequence>
<dbReference type="SUPFAM" id="SSF141868">
    <property type="entry name" value="EAL domain-like"/>
    <property type="match status" value="1"/>
</dbReference>
<dbReference type="InterPro" id="IPR000644">
    <property type="entry name" value="CBS_dom"/>
</dbReference>
<dbReference type="EMBL" id="QMEY01000006">
    <property type="protein sequence ID" value="RBQ19109.1"/>
    <property type="molecule type" value="Genomic_DNA"/>
</dbReference>
<dbReference type="InterPro" id="IPR046342">
    <property type="entry name" value="CBS_dom_sf"/>
</dbReference>
<dbReference type="Pfam" id="PF00571">
    <property type="entry name" value="CBS"/>
    <property type="match status" value="1"/>
</dbReference>
<reference evidence="4 5" key="1">
    <citation type="submission" date="2018-06" db="EMBL/GenBank/DDBJ databases">
        <title>Sphaerisporangium craniellae sp. nov., isolated from a marine sponge in the South China Sea.</title>
        <authorList>
            <person name="Li L."/>
        </authorList>
    </citation>
    <scope>NUCLEOTIDE SEQUENCE [LARGE SCALE GENOMIC DNA]</scope>
    <source>
        <strain evidence="4 5">LHW63015</strain>
    </source>
</reference>
<feature type="domain" description="EAL" evidence="2">
    <location>
        <begin position="1"/>
        <end position="225"/>
    </location>
</feature>
<keyword evidence="1" id="KW-0129">CBS domain</keyword>
<dbReference type="InterPro" id="IPR035919">
    <property type="entry name" value="EAL_sf"/>
</dbReference>
<dbReference type="OrthoDB" id="1673646at2"/>
<evidence type="ECO:0000256" key="1">
    <source>
        <dbReference type="PROSITE-ProRule" id="PRU00703"/>
    </source>
</evidence>
<organism evidence="4 5">
    <name type="scientific">Spongiactinospora rosea</name>
    <dbReference type="NCBI Taxonomy" id="2248750"/>
    <lineage>
        <taxon>Bacteria</taxon>
        <taxon>Bacillati</taxon>
        <taxon>Actinomycetota</taxon>
        <taxon>Actinomycetes</taxon>
        <taxon>Streptosporangiales</taxon>
        <taxon>Streptosporangiaceae</taxon>
        <taxon>Spongiactinospora</taxon>
    </lineage>
</organism>
<dbReference type="AlphaFoldDB" id="A0A366M0G8"/>
<dbReference type="Proteomes" id="UP000253303">
    <property type="component" value="Unassembled WGS sequence"/>
</dbReference>
<protein>
    <submittedName>
        <fullName evidence="4">Diguanylate phosphodiesterase</fullName>
    </submittedName>
</protein>
<evidence type="ECO:0000313" key="5">
    <source>
        <dbReference type="Proteomes" id="UP000253303"/>
    </source>
</evidence>
<dbReference type="Gene3D" id="3.20.20.450">
    <property type="entry name" value="EAL domain"/>
    <property type="match status" value="1"/>
</dbReference>
<comment type="caution">
    <text evidence="4">The sequence shown here is derived from an EMBL/GenBank/DDBJ whole genome shotgun (WGS) entry which is preliminary data.</text>
</comment>